<dbReference type="AlphaFoldDB" id="A0A1I5VDE5"/>
<evidence type="ECO:0000259" key="1">
    <source>
        <dbReference type="Pfam" id="PF13472"/>
    </source>
</evidence>
<dbReference type="Proteomes" id="UP000199136">
    <property type="component" value="Unassembled WGS sequence"/>
</dbReference>
<dbReference type="Pfam" id="PF13472">
    <property type="entry name" value="Lipase_GDSL_2"/>
    <property type="match status" value="1"/>
</dbReference>
<evidence type="ECO:0000313" key="2">
    <source>
        <dbReference type="EMBL" id="SFQ05357.1"/>
    </source>
</evidence>
<reference evidence="2 3" key="1">
    <citation type="submission" date="2016-10" db="EMBL/GenBank/DDBJ databases">
        <authorList>
            <person name="de Groot N.N."/>
        </authorList>
    </citation>
    <scope>NUCLEOTIDE SEQUENCE [LARGE SCALE GENOMIC DNA]</scope>
    <source>
        <strain evidence="2 3">DSM 20581</strain>
    </source>
</reference>
<dbReference type="EMBL" id="FOXW01000001">
    <property type="protein sequence ID" value="SFQ05357.1"/>
    <property type="molecule type" value="Genomic_DNA"/>
</dbReference>
<proteinExistence type="predicted"/>
<dbReference type="CDD" id="cd00229">
    <property type="entry name" value="SGNH_hydrolase"/>
    <property type="match status" value="1"/>
</dbReference>
<protein>
    <submittedName>
        <fullName evidence="2">Lysophospholipase L1</fullName>
    </submittedName>
</protein>
<dbReference type="STRING" id="82801.SAMN04488506_0480"/>
<evidence type="ECO:0000313" key="3">
    <source>
        <dbReference type="Proteomes" id="UP000199136"/>
    </source>
</evidence>
<dbReference type="SUPFAM" id="SSF52266">
    <property type="entry name" value="SGNH hydrolase"/>
    <property type="match status" value="1"/>
</dbReference>
<name>A0A1I5VDE5_9LACT</name>
<keyword evidence="3" id="KW-1185">Reference proteome</keyword>
<sequence length="260" mass="29797">MILLSVGSVLFISGIFLFVEMRNNQKQARLTTEYMTSDVYQRESIRDRAEFVTQRDGEMDIVVLGSSVTKGLGATESQPVWGELMERHLNAHNNIQVSVHNYGYSGYSTSDLIEKNKIRPVVEAAPDLIIFELCLINNNRYPQNSLVQTTADIQWIMETFTRELPDTLVIFTTANPTIFNNVLLADGKLTYDQYNKAVSAFIEEQNWPLIDIYELMMQELNNQHRPVEDILTDHVHPNGNGYQLWFDVMQEKLFVPVSGL</sequence>
<dbReference type="Gene3D" id="3.40.50.1110">
    <property type="entry name" value="SGNH hydrolase"/>
    <property type="match status" value="1"/>
</dbReference>
<organism evidence="2 3">
    <name type="scientific">Desemzia incerta</name>
    <dbReference type="NCBI Taxonomy" id="82801"/>
    <lineage>
        <taxon>Bacteria</taxon>
        <taxon>Bacillati</taxon>
        <taxon>Bacillota</taxon>
        <taxon>Bacilli</taxon>
        <taxon>Lactobacillales</taxon>
        <taxon>Carnobacteriaceae</taxon>
        <taxon>Desemzia</taxon>
    </lineage>
</organism>
<feature type="domain" description="SGNH hydrolase-type esterase" evidence="1">
    <location>
        <begin position="63"/>
        <end position="244"/>
    </location>
</feature>
<dbReference type="InterPro" id="IPR051532">
    <property type="entry name" value="Ester_Hydrolysis_Enzymes"/>
</dbReference>
<gene>
    <name evidence="2" type="ORF">SAMN04488506_0480</name>
</gene>
<dbReference type="InterPro" id="IPR013830">
    <property type="entry name" value="SGNH_hydro"/>
</dbReference>
<accession>A0A1I5VDE5</accession>
<dbReference type="InterPro" id="IPR036514">
    <property type="entry name" value="SGNH_hydro_sf"/>
</dbReference>
<dbReference type="PANTHER" id="PTHR30383">
    <property type="entry name" value="THIOESTERASE 1/PROTEASE 1/LYSOPHOSPHOLIPASE L1"/>
    <property type="match status" value="1"/>
</dbReference>